<dbReference type="PANTHER" id="PTHR35936">
    <property type="entry name" value="MEMBRANE-BOUND LYTIC MUREIN TRANSGLYCOSYLASE F"/>
    <property type="match status" value="1"/>
</dbReference>
<feature type="signal peptide" evidence="2">
    <location>
        <begin position="1"/>
        <end position="16"/>
    </location>
</feature>
<accession>A0ABU5VND2</accession>
<reference evidence="4 5" key="1">
    <citation type="submission" date="2023-11" db="EMBL/GenBank/DDBJ databases">
        <title>A Novel Polar Bacteriovorax (B. antarcticus) Isolated from the Biocrust in Antarctica.</title>
        <authorList>
            <person name="Mun W."/>
            <person name="Choi S.Y."/>
            <person name="Mitchell R.J."/>
        </authorList>
    </citation>
    <scope>NUCLEOTIDE SEQUENCE [LARGE SCALE GENOMIC DNA]</scope>
    <source>
        <strain evidence="4 5">PP10</strain>
    </source>
</reference>
<proteinExistence type="predicted"/>
<protein>
    <submittedName>
        <fullName evidence="4">Transporter substrate-binding domain-containing protein</fullName>
    </submittedName>
</protein>
<sequence length="250" mass="28476">MKKLLLLLLFHTPLYAKTITIAFMSDYQPVSFLSSTNGEVIGIEPDIIREAFSEEKNVELKFVGFSWERVQDRVKKGEADAFVSAITPERLSYAIPSKVPVFYDSYALFTYVKHPKMEELKKIKTVNDLHEYTVCEYSGSGWAKKNLVGKAKKIDYGKNVDMKVTMLAARRCDLIIDLDFLVDSLAKRYQVSESIVKLPHVLKGTAYHLLIGKKSPHKKALQNVSAKLKAMHDSGRINQIVQKWVSEFLQ</sequence>
<organism evidence="4 5">
    <name type="scientific">Bacteriovorax antarcticus</name>
    <dbReference type="NCBI Taxonomy" id="3088717"/>
    <lineage>
        <taxon>Bacteria</taxon>
        <taxon>Pseudomonadati</taxon>
        <taxon>Bdellovibrionota</taxon>
        <taxon>Bacteriovoracia</taxon>
        <taxon>Bacteriovoracales</taxon>
        <taxon>Bacteriovoracaceae</taxon>
        <taxon>Bacteriovorax</taxon>
    </lineage>
</organism>
<dbReference type="RefSeq" id="WP_323573981.1">
    <property type="nucleotide sequence ID" value="NZ_JAYGJQ010000001.1"/>
</dbReference>
<evidence type="ECO:0000313" key="4">
    <source>
        <dbReference type="EMBL" id="MEA9354566.1"/>
    </source>
</evidence>
<evidence type="ECO:0000313" key="5">
    <source>
        <dbReference type="Proteomes" id="UP001302274"/>
    </source>
</evidence>
<dbReference type="EMBL" id="JAYGJQ010000001">
    <property type="protein sequence ID" value="MEA9354566.1"/>
    <property type="molecule type" value="Genomic_DNA"/>
</dbReference>
<keyword evidence="5" id="KW-1185">Reference proteome</keyword>
<dbReference type="InterPro" id="IPR001638">
    <property type="entry name" value="Solute-binding_3/MltF_N"/>
</dbReference>
<dbReference type="Proteomes" id="UP001302274">
    <property type="component" value="Unassembled WGS sequence"/>
</dbReference>
<feature type="chain" id="PRO_5046433717" evidence="2">
    <location>
        <begin position="17"/>
        <end position="250"/>
    </location>
</feature>
<feature type="domain" description="Solute-binding protein family 3/N-terminal" evidence="3">
    <location>
        <begin position="18"/>
        <end position="248"/>
    </location>
</feature>
<dbReference type="SUPFAM" id="SSF53850">
    <property type="entry name" value="Periplasmic binding protein-like II"/>
    <property type="match status" value="1"/>
</dbReference>
<dbReference type="Pfam" id="PF00497">
    <property type="entry name" value="SBP_bac_3"/>
    <property type="match status" value="1"/>
</dbReference>
<gene>
    <name evidence="4" type="ORF">SHI21_00020</name>
</gene>
<keyword evidence="1 2" id="KW-0732">Signal</keyword>
<comment type="caution">
    <text evidence="4">The sequence shown here is derived from an EMBL/GenBank/DDBJ whole genome shotgun (WGS) entry which is preliminary data.</text>
</comment>
<name>A0ABU5VND2_9BACT</name>
<dbReference type="PANTHER" id="PTHR35936:SF17">
    <property type="entry name" value="ARGININE-BINDING EXTRACELLULAR PROTEIN ARTP"/>
    <property type="match status" value="1"/>
</dbReference>
<evidence type="ECO:0000256" key="2">
    <source>
        <dbReference type="SAM" id="SignalP"/>
    </source>
</evidence>
<dbReference type="Gene3D" id="3.40.190.10">
    <property type="entry name" value="Periplasmic binding protein-like II"/>
    <property type="match status" value="2"/>
</dbReference>
<evidence type="ECO:0000259" key="3">
    <source>
        <dbReference type="SMART" id="SM00062"/>
    </source>
</evidence>
<dbReference type="SMART" id="SM00062">
    <property type="entry name" value="PBPb"/>
    <property type="match status" value="1"/>
</dbReference>
<evidence type="ECO:0000256" key="1">
    <source>
        <dbReference type="ARBA" id="ARBA00022729"/>
    </source>
</evidence>